<protein>
    <submittedName>
        <fullName evidence="3">DUF2218 domain-containing protein</fullName>
    </submittedName>
</protein>
<keyword evidence="2" id="KW-0472">Membrane</keyword>
<gene>
    <name evidence="3" type="ORF">OG913_25875</name>
</gene>
<evidence type="ECO:0000313" key="4">
    <source>
        <dbReference type="Proteomes" id="UP001432011"/>
    </source>
</evidence>
<dbReference type="EMBL" id="CP108085">
    <property type="protein sequence ID" value="WUP72832.1"/>
    <property type="molecule type" value="Genomic_DNA"/>
</dbReference>
<feature type="region of interest" description="Disordered" evidence="1">
    <location>
        <begin position="198"/>
        <end position="224"/>
    </location>
</feature>
<sequence length="224" mass="24502">MPHLHARIQTERAGRYLAQFCKHAAAMGGGGHTARLHPHGPAARRDVRVTAEWSDTSGTVTFIPWGECTLTAGAGVLTVRIDAPDEEGLDRIRDVVTRDFERFSRREPLVVTWQRQEPPDASVGGATPATPRRRISRPRLRTVLLASALLLVIGLHVGLAGTVVAESRWTVAAADIVIVLVVVKIALIMWARLRKRRSPYGSQTPEHDPASADRLSTRRASPPS</sequence>
<feature type="transmembrane region" description="Helical" evidence="2">
    <location>
        <begin position="171"/>
        <end position="191"/>
    </location>
</feature>
<evidence type="ECO:0000256" key="1">
    <source>
        <dbReference type="SAM" id="MobiDB-lite"/>
    </source>
</evidence>
<evidence type="ECO:0000256" key="2">
    <source>
        <dbReference type="SAM" id="Phobius"/>
    </source>
</evidence>
<evidence type="ECO:0000313" key="3">
    <source>
        <dbReference type="EMBL" id="WUP72832.1"/>
    </source>
</evidence>
<dbReference type="Pfam" id="PF09981">
    <property type="entry name" value="DUF2218"/>
    <property type="match status" value="1"/>
</dbReference>
<dbReference type="Gene3D" id="3.30.310.50">
    <property type="entry name" value="Alpha-D-phosphohexomutase, C-terminal domain"/>
    <property type="match status" value="1"/>
</dbReference>
<dbReference type="RefSeq" id="WP_328708590.1">
    <property type="nucleotide sequence ID" value="NZ_CP108085.1"/>
</dbReference>
<dbReference type="Proteomes" id="UP001432011">
    <property type="component" value="Chromosome"/>
</dbReference>
<keyword evidence="4" id="KW-1185">Reference proteome</keyword>
<keyword evidence="2" id="KW-0812">Transmembrane</keyword>
<keyword evidence="2" id="KW-1133">Transmembrane helix</keyword>
<proteinExistence type="predicted"/>
<accession>A0ABZ1SK36</accession>
<dbReference type="InterPro" id="IPR014543">
    <property type="entry name" value="UCP028291"/>
</dbReference>
<name>A0ABZ1SK36_9ACTN</name>
<organism evidence="3 4">
    <name type="scientific">Microbispora hainanensis</name>
    <dbReference type="NCBI Taxonomy" id="568844"/>
    <lineage>
        <taxon>Bacteria</taxon>
        <taxon>Bacillati</taxon>
        <taxon>Actinomycetota</taxon>
        <taxon>Actinomycetes</taxon>
        <taxon>Streptosporangiales</taxon>
        <taxon>Streptosporangiaceae</taxon>
        <taxon>Microbispora</taxon>
    </lineage>
</organism>
<feature type="transmembrane region" description="Helical" evidence="2">
    <location>
        <begin position="142"/>
        <end position="165"/>
    </location>
</feature>
<reference evidence="3" key="1">
    <citation type="submission" date="2022-10" db="EMBL/GenBank/DDBJ databases">
        <title>The complete genomes of actinobacterial strains from the NBC collection.</title>
        <authorList>
            <person name="Joergensen T.S."/>
            <person name="Alvarez Arevalo M."/>
            <person name="Sterndorff E.B."/>
            <person name="Faurdal D."/>
            <person name="Vuksanovic O."/>
            <person name="Mourched A.-S."/>
            <person name="Charusanti P."/>
            <person name="Shaw S."/>
            <person name="Blin K."/>
            <person name="Weber T."/>
        </authorList>
    </citation>
    <scope>NUCLEOTIDE SEQUENCE</scope>
    <source>
        <strain evidence="3">NBC_00254</strain>
    </source>
</reference>